<dbReference type="Pfam" id="PF13639">
    <property type="entry name" value="zf-RING_2"/>
    <property type="match status" value="1"/>
</dbReference>
<feature type="region of interest" description="Disordered" evidence="4">
    <location>
        <begin position="1"/>
        <end position="66"/>
    </location>
</feature>
<dbReference type="PROSITE" id="PS50089">
    <property type="entry name" value="ZF_RING_2"/>
    <property type="match status" value="1"/>
</dbReference>
<feature type="compositionally biased region" description="Pro residues" evidence="4">
    <location>
        <begin position="51"/>
        <end position="61"/>
    </location>
</feature>
<dbReference type="AlphaFoldDB" id="A0A1X7V4M0"/>
<dbReference type="EnsemblMetazoa" id="XM_011404840.2">
    <property type="protein sequence ID" value="XP_011403142.2"/>
    <property type="gene ID" value="LOC105312299"/>
</dbReference>
<keyword evidence="1 3" id="KW-0863">Zinc-finger</keyword>
<reference evidence="7" key="1">
    <citation type="journal article" date="2010" name="Nature">
        <title>The Amphimedon queenslandica genome and the evolution of animal complexity.</title>
        <authorList>
            <person name="Srivastava M."/>
            <person name="Simakov O."/>
            <person name="Chapman J."/>
            <person name="Fahey B."/>
            <person name="Gauthier M.E."/>
            <person name="Mitros T."/>
            <person name="Richards G.S."/>
            <person name="Conaco C."/>
            <person name="Dacre M."/>
            <person name="Hellsten U."/>
            <person name="Larroux C."/>
            <person name="Putnam N.H."/>
            <person name="Stanke M."/>
            <person name="Adamska M."/>
            <person name="Darling A."/>
            <person name="Degnan S.M."/>
            <person name="Oakley T.H."/>
            <person name="Plachetzki D.C."/>
            <person name="Zhai Y."/>
            <person name="Adamski M."/>
            <person name="Calcino A."/>
            <person name="Cummins S.F."/>
            <person name="Goodstein D.M."/>
            <person name="Harris C."/>
            <person name="Jackson D.J."/>
            <person name="Leys S.P."/>
            <person name="Shu S."/>
            <person name="Woodcroft B.J."/>
            <person name="Vervoort M."/>
            <person name="Kosik K.S."/>
            <person name="Manning G."/>
            <person name="Degnan B.M."/>
            <person name="Rokhsar D.S."/>
        </authorList>
    </citation>
    <scope>NUCLEOTIDE SEQUENCE [LARGE SCALE GENOMIC DNA]</scope>
</reference>
<dbReference type="OrthoDB" id="8062037at2759"/>
<feature type="domain" description="RING-type" evidence="5">
    <location>
        <begin position="331"/>
        <end position="372"/>
    </location>
</feature>
<evidence type="ECO:0000313" key="7">
    <source>
        <dbReference type="Proteomes" id="UP000007879"/>
    </source>
</evidence>
<feature type="compositionally biased region" description="Polar residues" evidence="4">
    <location>
        <begin position="102"/>
        <end position="112"/>
    </location>
</feature>
<sequence length="377" mass="42201">MATGGGSDNNDRPRMWRKREHEHLIDDGASERSLRPRSTKAPRRRTSEPSARPPTPRPVDPPVIDLTVPSLETIRIDVNLHQPPSSPPPPPSSSSSTARLVPTSNPYTSSHTFYRHHGHFVRPRPYNLRPRPQQTPSAPPSTTTPTTSAPEAPLVLDSDSEDDLDDVIILNETPPRWQSLFEDSVVPENLEFFEPETFGTTVSVRSIERQMEEGVAPPSFSAFEGPFQRDFMQSFLTVSFPHVTGHYDGNFTRHFIEHHMTQLQPMQVISYIMGTTGATFGGTMGSYEDWLDLAERLGPGRPLGLPDDAIDALPVRTHLSSESSDPAKTNCVICMMDYEDQDTIKILPCSHEYHSACISPWLKQQRTCPICRNELTV</sequence>
<proteinExistence type="predicted"/>
<dbReference type="Proteomes" id="UP000007879">
    <property type="component" value="Unassembled WGS sequence"/>
</dbReference>
<dbReference type="PANTHER" id="PTHR46171:SF3">
    <property type="entry name" value="GH10160P"/>
    <property type="match status" value="1"/>
</dbReference>
<evidence type="ECO:0000256" key="1">
    <source>
        <dbReference type="ARBA" id="ARBA00022771"/>
    </source>
</evidence>
<keyword evidence="1 3" id="KW-0479">Metal-binding</keyword>
<evidence type="ECO:0000256" key="2">
    <source>
        <dbReference type="ARBA" id="ARBA00022833"/>
    </source>
</evidence>
<dbReference type="InParanoid" id="A0A1X7V4M0"/>
<dbReference type="eggNOG" id="KOG0800">
    <property type="taxonomic scope" value="Eukaryota"/>
</dbReference>
<dbReference type="GO" id="GO:0061630">
    <property type="term" value="F:ubiquitin protein ligase activity"/>
    <property type="evidence" value="ECO:0007669"/>
    <property type="project" value="TreeGrafter"/>
</dbReference>
<dbReference type="EnsemblMetazoa" id="Aqu2.1.35200_001">
    <property type="protein sequence ID" value="Aqu2.1.35200_001"/>
    <property type="gene ID" value="Aqu2.1.35200"/>
</dbReference>
<dbReference type="SMART" id="SM00184">
    <property type="entry name" value="RING"/>
    <property type="match status" value="1"/>
</dbReference>
<keyword evidence="2" id="KW-0862">Zinc</keyword>
<evidence type="ECO:0000259" key="5">
    <source>
        <dbReference type="PROSITE" id="PS50089"/>
    </source>
</evidence>
<feature type="compositionally biased region" description="Low complexity" evidence="4">
    <location>
        <begin position="140"/>
        <end position="157"/>
    </location>
</feature>
<feature type="compositionally biased region" description="Basic residues" evidence="4">
    <location>
        <begin position="35"/>
        <end position="44"/>
    </location>
</feature>
<feature type="compositionally biased region" description="Basic residues" evidence="4">
    <location>
        <begin position="113"/>
        <end position="122"/>
    </location>
</feature>
<accession>A0A1X7V4M0</accession>
<evidence type="ECO:0000256" key="4">
    <source>
        <dbReference type="SAM" id="MobiDB-lite"/>
    </source>
</evidence>
<dbReference type="KEGG" id="aqu:105312299"/>
<dbReference type="Gene3D" id="3.30.40.10">
    <property type="entry name" value="Zinc/RING finger domain, C3HC4 (zinc finger)"/>
    <property type="match status" value="1"/>
</dbReference>
<feature type="compositionally biased region" description="Basic and acidic residues" evidence="4">
    <location>
        <begin position="9"/>
        <end position="34"/>
    </location>
</feature>
<reference evidence="6" key="2">
    <citation type="submission" date="2017-05" db="UniProtKB">
        <authorList>
            <consortium name="EnsemblMetazoa"/>
        </authorList>
    </citation>
    <scope>IDENTIFICATION</scope>
</reference>
<gene>
    <name evidence="6" type="primary">105312299</name>
</gene>
<dbReference type="InterPro" id="IPR001841">
    <property type="entry name" value="Znf_RING"/>
</dbReference>
<dbReference type="InterPro" id="IPR013083">
    <property type="entry name" value="Znf_RING/FYVE/PHD"/>
</dbReference>
<dbReference type="STRING" id="400682.A0A1X7V4M0"/>
<evidence type="ECO:0000313" key="6">
    <source>
        <dbReference type="EnsemblMetazoa" id="Aqu2.1.35200_001"/>
    </source>
</evidence>
<dbReference type="GO" id="GO:0016567">
    <property type="term" value="P:protein ubiquitination"/>
    <property type="evidence" value="ECO:0007669"/>
    <property type="project" value="TreeGrafter"/>
</dbReference>
<dbReference type="PANTHER" id="PTHR46171">
    <property type="entry name" value="GH10160P"/>
    <property type="match status" value="1"/>
</dbReference>
<dbReference type="SUPFAM" id="SSF57850">
    <property type="entry name" value="RING/U-box"/>
    <property type="match status" value="1"/>
</dbReference>
<evidence type="ECO:0000256" key="3">
    <source>
        <dbReference type="PROSITE-ProRule" id="PRU00175"/>
    </source>
</evidence>
<name>A0A1X7V4M0_AMPQE</name>
<organism evidence="6">
    <name type="scientific">Amphimedon queenslandica</name>
    <name type="common">Sponge</name>
    <dbReference type="NCBI Taxonomy" id="400682"/>
    <lineage>
        <taxon>Eukaryota</taxon>
        <taxon>Metazoa</taxon>
        <taxon>Porifera</taxon>
        <taxon>Demospongiae</taxon>
        <taxon>Heteroscleromorpha</taxon>
        <taxon>Haplosclerida</taxon>
        <taxon>Niphatidae</taxon>
        <taxon>Amphimedon</taxon>
    </lineage>
</organism>
<dbReference type="GO" id="GO:0008270">
    <property type="term" value="F:zinc ion binding"/>
    <property type="evidence" value="ECO:0007669"/>
    <property type="project" value="UniProtKB-KW"/>
</dbReference>
<keyword evidence="7" id="KW-1185">Reference proteome</keyword>
<feature type="region of interest" description="Disordered" evidence="4">
    <location>
        <begin position="79"/>
        <end position="158"/>
    </location>
</feature>
<dbReference type="FunFam" id="3.30.40.10:FF:000388">
    <property type="entry name" value="Putative RING zinc finger domain superfamily protein"/>
    <property type="match status" value="1"/>
</dbReference>
<protein>
    <recommendedName>
        <fullName evidence="5">RING-type domain-containing protein</fullName>
    </recommendedName>
</protein>